<dbReference type="AlphaFoldDB" id="A0A5C3QY20"/>
<keyword evidence="1" id="KW-1133">Transmembrane helix</keyword>
<evidence type="ECO:0000256" key="1">
    <source>
        <dbReference type="SAM" id="Phobius"/>
    </source>
</evidence>
<dbReference type="EMBL" id="ML178814">
    <property type="protein sequence ID" value="TFL06923.1"/>
    <property type="molecule type" value="Genomic_DNA"/>
</dbReference>
<keyword evidence="1" id="KW-0472">Membrane</keyword>
<keyword evidence="1" id="KW-0812">Transmembrane</keyword>
<evidence type="ECO:0000313" key="3">
    <source>
        <dbReference type="Proteomes" id="UP000305067"/>
    </source>
</evidence>
<proteinExistence type="predicted"/>
<name>A0A5C3QY20_9AGAR</name>
<evidence type="ECO:0000313" key="2">
    <source>
        <dbReference type="EMBL" id="TFL06923.1"/>
    </source>
</evidence>
<keyword evidence="3" id="KW-1185">Reference proteome</keyword>
<dbReference type="Proteomes" id="UP000305067">
    <property type="component" value="Unassembled WGS sequence"/>
</dbReference>
<feature type="transmembrane region" description="Helical" evidence="1">
    <location>
        <begin position="205"/>
        <end position="222"/>
    </location>
</feature>
<gene>
    <name evidence="2" type="ORF">BDV98DRAFT_587462</name>
</gene>
<organism evidence="2 3">
    <name type="scientific">Pterulicium gracile</name>
    <dbReference type="NCBI Taxonomy" id="1884261"/>
    <lineage>
        <taxon>Eukaryota</taxon>
        <taxon>Fungi</taxon>
        <taxon>Dikarya</taxon>
        <taxon>Basidiomycota</taxon>
        <taxon>Agaricomycotina</taxon>
        <taxon>Agaricomycetes</taxon>
        <taxon>Agaricomycetidae</taxon>
        <taxon>Agaricales</taxon>
        <taxon>Pleurotineae</taxon>
        <taxon>Pterulaceae</taxon>
        <taxon>Pterulicium</taxon>
    </lineage>
</organism>
<accession>A0A5C3QY20</accession>
<sequence>MPNAKARKNVNPPQPFSDKISSVYNDLLQAVVDVESSIGLDAQPAVSQSLLMLLRTIHPVYEASISSGPALREMRRAIKAMEGPGSRASHDSFNIISESLAETLQELEEAVTSEPKDVVSIEEQRWLSLTLPVFSSYLFAGAAWALLMLCVSNKSSDQVCFLGSIAFSLWAARSIYENGVRLPTLSLKDTTKIQTRVHLRLPDHLTIDIFIIIGFAIATFYYQSIPPMAYALLVPAACIQLYRAYQGTRMEYMQEYTSTQVVRVQQHIRLYLDKTKDIVARAHKAAVAVELGDILSPDDELSTLKAFRHYLAYSALDYQLLSRLMQREQFRSLVQHR</sequence>
<feature type="transmembrane region" description="Helical" evidence="1">
    <location>
        <begin position="126"/>
        <end position="147"/>
    </location>
</feature>
<reference evidence="2 3" key="1">
    <citation type="journal article" date="2019" name="Nat. Ecol. Evol.">
        <title>Megaphylogeny resolves global patterns of mushroom evolution.</title>
        <authorList>
            <person name="Varga T."/>
            <person name="Krizsan K."/>
            <person name="Foldi C."/>
            <person name="Dima B."/>
            <person name="Sanchez-Garcia M."/>
            <person name="Sanchez-Ramirez S."/>
            <person name="Szollosi G.J."/>
            <person name="Szarkandi J.G."/>
            <person name="Papp V."/>
            <person name="Albert L."/>
            <person name="Andreopoulos W."/>
            <person name="Angelini C."/>
            <person name="Antonin V."/>
            <person name="Barry K.W."/>
            <person name="Bougher N.L."/>
            <person name="Buchanan P."/>
            <person name="Buyck B."/>
            <person name="Bense V."/>
            <person name="Catcheside P."/>
            <person name="Chovatia M."/>
            <person name="Cooper J."/>
            <person name="Damon W."/>
            <person name="Desjardin D."/>
            <person name="Finy P."/>
            <person name="Geml J."/>
            <person name="Haridas S."/>
            <person name="Hughes K."/>
            <person name="Justo A."/>
            <person name="Karasinski D."/>
            <person name="Kautmanova I."/>
            <person name="Kiss B."/>
            <person name="Kocsube S."/>
            <person name="Kotiranta H."/>
            <person name="LaButti K.M."/>
            <person name="Lechner B.E."/>
            <person name="Liimatainen K."/>
            <person name="Lipzen A."/>
            <person name="Lukacs Z."/>
            <person name="Mihaltcheva S."/>
            <person name="Morgado L.N."/>
            <person name="Niskanen T."/>
            <person name="Noordeloos M.E."/>
            <person name="Ohm R.A."/>
            <person name="Ortiz-Santana B."/>
            <person name="Ovrebo C."/>
            <person name="Racz N."/>
            <person name="Riley R."/>
            <person name="Savchenko A."/>
            <person name="Shiryaev A."/>
            <person name="Soop K."/>
            <person name="Spirin V."/>
            <person name="Szebenyi C."/>
            <person name="Tomsovsky M."/>
            <person name="Tulloss R.E."/>
            <person name="Uehling J."/>
            <person name="Grigoriev I.V."/>
            <person name="Vagvolgyi C."/>
            <person name="Papp T."/>
            <person name="Martin F.M."/>
            <person name="Miettinen O."/>
            <person name="Hibbett D.S."/>
            <person name="Nagy L.G."/>
        </authorList>
    </citation>
    <scope>NUCLEOTIDE SEQUENCE [LARGE SCALE GENOMIC DNA]</scope>
    <source>
        <strain evidence="2 3">CBS 309.79</strain>
    </source>
</reference>
<protein>
    <submittedName>
        <fullName evidence="2">Uncharacterized protein</fullName>
    </submittedName>
</protein>